<dbReference type="PROSITE" id="PS51635">
    <property type="entry name" value="PNPLA"/>
    <property type="match status" value="1"/>
</dbReference>
<dbReference type="Pfam" id="PF01734">
    <property type="entry name" value="Patatin"/>
    <property type="match status" value="1"/>
</dbReference>
<keyword evidence="7" id="KW-1185">Reference proteome</keyword>
<name>A0A1M5RYJ0_9GAMM</name>
<evidence type="ECO:0000313" key="6">
    <source>
        <dbReference type="EMBL" id="SHH31270.1"/>
    </source>
</evidence>
<evidence type="ECO:0000259" key="5">
    <source>
        <dbReference type="PROSITE" id="PS51635"/>
    </source>
</evidence>
<dbReference type="PANTHER" id="PTHR14226">
    <property type="entry name" value="NEUROPATHY TARGET ESTERASE/SWISS CHEESE D.MELANOGASTER"/>
    <property type="match status" value="1"/>
</dbReference>
<dbReference type="GO" id="GO:0016787">
    <property type="term" value="F:hydrolase activity"/>
    <property type="evidence" value="ECO:0007669"/>
    <property type="project" value="UniProtKB-UniRule"/>
</dbReference>
<dbReference type="SUPFAM" id="SSF52151">
    <property type="entry name" value="FabD/lysophospholipase-like"/>
    <property type="match status" value="1"/>
</dbReference>
<evidence type="ECO:0000256" key="4">
    <source>
        <dbReference type="PROSITE-ProRule" id="PRU01161"/>
    </source>
</evidence>
<reference evidence="6 7" key="1">
    <citation type="submission" date="2016-11" db="EMBL/GenBank/DDBJ databases">
        <authorList>
            <person name="Jaros S."/>
            <person name="Januszkiewicz K."/>
            <person name="Wedrychowicz H."/>
        </authorList>
    </citation>
    <scope>NUCLEOTIDE SEQUENCE [LARGE SCALE GENOMIC DNA]</scope>
    <source>
        <strain evidence="6 7">DSM 16917</strain>
    </source>
</reference>
<dbReference type="Gene3D" id="3.40.1090.10">
    <property type="entry name" value="Cytosolic phospholipase A2 catalytic domain"/>
    <property type="match status" value="1"/>
</dbReference>
<keyword evidence="3 4" id="KW-0443">Lipid metabolism</keyword>
<evidence type="ECO:0000256" key="3">
    <source>
        <dbReference type="ARBA" id="ARBA00023098"/>
    </source>
</evidence>
<feature type="active site" description="Proton acceptor" evidence="4">
    <location>
        <position position="280"/>
    </location>
</feature>
<feature type="short sequence motif" description="GXGXXG" evidence="4">
    <location>
        <begin position="105"/>
        <end position="110"/>
    </location>
</feature>
<dbReference type="AlphaFoldDB" id="A0A1M5RYJ0"/>
<dbReference type="InterPro" id="IPR016035">
    <property type="entry name" value="Acyl_Trfase/lysoPLipase"/>
</dbReference>
<dbReference type="RefSeq" id="WP_067659262.1">
    <property type="nucleotide sequence ID" value="NZ_FQXG01000002.1"/>
</dbReference>
<accession>A0A1M5RYJ0</accession>
<dbReference type="InterPro" id="IPR002641">
    <property type="entry name" value="PNPLA_dom"/>
</dbReference>
<dbReference type="EMBL" id="FQXG01000002">
    <property type="protein sequence ID" value="SHH31270.1"/>
    <property type="molecule type" value="Genomic_DNA"/>
</dbReference>
<keyword evidence="1 4" id="KW-0378">Hydrolase</keyword>
<dbReference type="PANTHER" id="PTHR14226:SF74">
    <property type="entry name" value="BLR4684 PROTEIN"/>
    <property type="match status" value="1"/>
</dbReference>
<proteinExistence type="predicted"/>
<evidence type="ECO:0000256" key="2">
    <source>
        <dbReference type="ARBA" id="ARBA00022963"/>
    </source>
</evidence>
<feature type="short sequence motif" description="GXSXG" evidence="4">
    <location>
        <begin position="134"/>
        <end position="138"/>
    </location>
</feature>
<dbReference type="Proteomes" id="UP000184268">
    <property type="component" value="Unassembled WGS sequence"/>
</dbReference>
<feature type="domain" description="PNPLA" evidence="5">
    <location>
        <begin position="101"/>
        <end position="294"/>
    </location>
</feature>
<feature type="short sequence motif" description="DGA/G" evidence="4">
    <location>
        <begin position="280"/>
        <end position="282"/>
    </location>
</feature>
<sequence>MSASRDLRGDWVYWVKTKAGELWPLLWVLLWAWLLSGCAAPQRTPLPAGQPGFPLDMTDIRIWDGELEDPAFEARLQQRMAELGQDYFVDGRGQPRPLHHLALSGGGANGAYAAGILSAWSERGDRPQFDIITGVSTGAIIGIFAYLGQDYDQAMVDYYTTTSMEDLFSLRNPFRILSSKSFFDTERFEQEVRETVNWEVMTRMAAVRASGRLLLIGTANLDNQRLAIWDLGRIAQVGTPQALTLLQDLVIASSSVPGAFPAKLLSVSSGGEQFDEMHVDGGVLRQVFLMPQWLNLHELAPDNPNRVYVIRNGPMLPSYQATTITMTQIAARSMESLFMSQGNGDVEFIYHYALANEFEFRVAHIDTDFQVPHPPMSLDYMQALFAYGQDKFRKGAVWETVPPSLRKLESYSQQLDQFEGLEVLGQAAP</sequence>
<feature type="active site" description="Nucleophile" evidence="4">
    <location>
        <position position="136"/>
    </location>
</feature>
<dbReference type="OrthoDB" id="9798773at2"/>
<protein>
    <submittedName>
        <fullName evidence="6">Patatin-like phospholipase</fullName>
    </submittedName>
</protein>
<organism evidence="6 7">
    <name type="scientific">Ferrimonas marina</name>
    <dbReference type="NCBI Taxonomy" id="299255"/>
    <lineage>
        <taxon>Bacteria</taxon>
        <taxon>Pseudomonadati</taxon>
        <taxon>Pseudomonadota</taxon>
        <taxon>Gammaproteobacteria</taxon>
        <taxon>Alteromonadales</taxon>
        <taxon>Ferrimonadaceae</taxon>
        <taxon>Ferrimonas</taxon>
    </lineage>
</organism>
<keyword evidence="2 4" id="KW-0442">Lipid degradation</keyword>
<dbReference type="STRING" id="299255.SAMN02745129_1801"/>
<gene>
    <name evidence="6" type="ORF">SAMN02745129_1801</name>
</gene>
<dbReference type="GO" id="GO:0016042">
    <property type="term" value="P:lipid catabolic process"/>
    <property type="evidence" value="ECO:0007669"/>
    <property type="project" value="UniProtKB-UniRule"/>
</dbReference>
<evidence type="ECO:0000313" key="7">
    <source>
        <dbReference type="Proteomes" id="UP000184268"/>
    </source>
</evidence>
<dbReference type="InterPro" id="IPR050301">
    <property type="entry name" value="NTE"/>
</dbReference>
<evidence type="ECO:0000256" key="1">
    <source>
        <dbReference type="ARBA" id="ARBA00022801"/>
    </source>
</evidence>